<evidence type="ECO:0000313" key="3">
    <source>
        <dbReference type="Proteomes" id="UP000199087"/>
    </source>
</evidence>
<accession>A0A0U1NZA3</accession>
<protein>
    <submittedName>
        <fullName evidence="2">Uncharacterized protein</fullName>
    </submittedName>
</protein>
<reference evidence="3" key="2">
    <citation type="submission" date="2015-05" db="EMBL/GenBank/DDBJ databases">
        <authorList>
            <person name="Urmite Genomes"/>
        </authorList>
    </citation>
    <scope>NUCLEOTIDE SEQUENCE [LARGE SCALE GENOMIC DNA]</scope>
    <source>
        <strain evidence="3">LF1</strain>
    </source>
</reference>
<evidence type="ECO:0000313" key="1">
    <source>
        <dbReference type="EMBL" id="CRK82948.1"/>
    </source>
</evidence>
<dbReference type="RefSeq" id="WP_090635250.1">
    <property type="nucleotide sequence ID" value="NZ_CVRB01000003.1"/>
</dbReference>
<sequence length="83" mass="9462">MDFYEKLPVDFLIHFYNEIIKNIEKDILTKNMYYELGIIISVANRRGISLDHPSDFNEVINQKVLNDLLQSGQVGTGGCSQIA</sequence>
<dbReference type="Proteomes" id="UP000199087">
    <property type="component" value="Unassembled WGS sequence"/>
</dbReference>
<keyword evidence="3" id="KW-1185">Reference proteome</keyword>
<reference evidence="2" key="1">
    <citation type="submission" date="2015-05" db="EMBL/GenBank/DDBJ databases">
        <authorList>
            <person name="Wang D.B."/>
            <person name="Wang M."/>
        </authorList>
    </citation>
    <scope>NUCLEOTIDE SEQUENCE [LARGE SCALE GENOMIC DNA]</scope>
    <source>
        <strain evidence="2">LF1</strain>
    </source>
</reference>
<evidence type="ECO:0000313" key="2">
    <source>
        <dbReference type="EMBL" id="CRK83359.1"/>
    </source>
</evidence>
<dbReference type="EMBL" id="CVRB01000003">
    <property type="protein sequence ID" value="CRK82948.1"/>
    <property type="molecule type" value="Genomic_DNA"/>
</dbReference>
<proteinExistence type="predicted"/>
<dbReference type="OrthoDB" id="2905540at2"/>
<name>A0A0U1NZA3_9BACI</name>
<gene>
    <name evidence="1" type="ORF">BN000_02903</name>
    <name evidence="2" type="ORF">BN000_03326</name>
</gene>
<dbReference type="AlphaFoldDB" id="A0A0U1NZA3"/>
<dbReference type="EMBL" id="CVRB01000003">
    <property type="protein sequence ID" value="CRK83359.1"/>
    <property type="molecule type" value="Genomic_DNA"/>
</dbReference>
<organism evidence="2 3">
    <name type="scientific">Neobacillus massiliamazoniensis</name>
    <dbReference type="NCBI Taxonomy" id="1499688"/>
    <lineage>
        <taxon>Bacteria</taxon>
        <taxon>Bacillati</taxon>
        <taxon>Bacillota</taxon>
        <taxon>Bacilli</taxon>
        <taxon>Bacillales</taxon>
        <taxon>Bacillaceae</taxon>
        <taxon>Neobacillus</taxon>
    </lineage>
</organism>